<feature type="region of interest" description="Disordered" evidence="11">
    <location>
        <begin position="1"/>
        <end position="36"/>
    </location>
</feature>
<dbReference type="InterPro" id="IPR023415">
    <property type="entry name" value="LDLR_class-A_CS"/>
</dbReference>
<gene>
    <name evidence="13" type="ORF">HPB52_017498</name>
</gene>
<keyword evidence="6 12" id="KW-0472">Membrane</keyword>
<dbReference type="InterPro" id="IPR002172">
    <property type="entry name" value="LDrepeatLR_classA_rpt"/>
</dbReference>
<feature type="compositionally biased region" description="Basic and acidic residues" evidence="11">
    <location>
        <begin position="1"/>
        <end position="10"/>
    </location>
</feature>
<dbReference type="InterPro" id="IPR036055">
    <property type="entry name" value="LDL_receptor-like_sf"/>
</dbReference>
<proteinExistence type="predicted"/>
<feature type="disulfide bond" evidence="10">
    <location>
        <begin position="110"/>
        <end position="125"/>
    </location>
</feature>
<keyword evidence="9" id="KW-0325">Glycoprotein</keyword>
<evidence type="ECO:0000313" key="14">
    <source>
        <dbReference type="Proteomes" id="UP000821837"/>
    </source>
</evidence>
<comment type="caution">
    <text evidence="10">Lacks conserved residue(s) required for the propagation of feature annotation.</text>
</comment>
<dbReference type="InterPro" id="IPR051221">
    <property type="entry name" value="LDLR-related"/>
</dbReference>
<organism evidence="13 14">
    <name type="scientific">Rhipicephalus sanguineus</name>
    <name type="common">Brown dog tick</name>
    <name type="synonym">Ixodes sanguineus</name>
    <dbReference type="NCBI Taxonomy" id="34632"/>
    <lineage>
        <taxon>Eukaryota</taxon>
        <taxon>Metazoa</taxon>
        <taxon>Ecdysozoa</taxon>
        <taxon>Arthropoda</taxon>
        <taxon>Chelicerata</taxon>
        <taxon>Arachnida</taxon>
        <taxon>Acari</taxon>
        <taxon>Parasitiformes</taxon>
        <taxon>Ixodida</taxon>
        <taxon>Ixodoidea</taxon>
        <taxon>Ixodidae</taxon>
        <taxon>Rhipicephalinae</taxon>
        <taxon>Rhipicephalus</taxon>
        <taxon>Rhipicephalus</taxon>
    </lineage>
</organism>
<keyword evidence="4" id="KW-0677">Repeat</keyword>
<comment type="subcellular location">
    <subcellularLocation>
        <location evidence="2">Endomembrane system</location>
    </subcellularLocation>
    <subcellularLocation>
        <location evidence="1">Membrane</location>
        <topology evidence="1">Single-pass membrane protein</topology>
    </subcellularLocation>
</comment>
<evidence type="ECO:0000256" key="12">
    <source>
        <dbReference type="SAM" id="Phobius"/>
    </source>
</evidence>
<dbReference type="PRINTS" id="PR00261">
    <property type="entry name" value="LDLRECEPTOR"/>
</dbReference>
<evidence type="ECO:0000256" key="5">
    <source>
        <dbReference type="ARBA" id="ARBA00022989"/>
    </source>
</evidence>
<keyword evidence="5 12" id="KW-1133">Transmembrane helix</keyword>
<evidence type="ECO:0000256" key="3">
    <source>
        <dbReference type="ARBA" id="ARBA00022692"/>
    </source>
</evidence>
<dbReference type="Pfam" id="PF00057">
    <property type="entry name" value="Ldl_recept_a"/>
    <property type="match status" value="3"/>
</dbReference>
<accession>A0A9D4Q7T1</accession>
<reference evidence="13" key="2">
    <citation type="submission" date="2021-09" db="EMBL/GenBank/DDBJ databases">
        <authorList>
            <person name="Jia N."/>
            <person name="Wang J."/>
            <person name="Shi W."/>
            <person name="Du L."/>
            <person name="Sun Y."/>
            <person name="Zhan W."/>
            <person name="Jiang J."/>
            <person name="Wang Q."/>
            <person name="Zhang B."/>
            <person name="Ji P."/>
            <person name="Sakyi L.B."/>
            <person name="Cui X."/>
            <person name="Yuan T."/>
            <person name="Jiang B."/>
            <person name="Yang W."/>
            <person name="Lam T.T.-Y."/>
            <person name="Chang Q."/>
            <person name="Ding S."/>
            <person name="Wang X."/>
            <person name="Zhu J."/>
            <person name="Ruan X."/>
            <person name="Zhao L."/>
            <person name="Wei J."/>
            <person name="Que T."/>
            <person name="Du C."/>
            <person name="Cheng J."/>
            <person name="Dai P."/>
            <person name="Han X."/>
            <person name="Huang E."/>
            <person name="Gao Y."/>
            <person name="Liu J."/>
            <person name="Shao H."/>
            <person name="Ye R."/>
            <person name="Li L."/>
            <person name="Wei W."/>
            <person name="Wang X."/>
            <person name="Wang C."/>
            <person name="Huo Q."/>
            <person name="Li W."/>
            <person name="Guo W."/>
            <person name="Chen H."/>
            <person name="Chen S."/>
            <person name="Zhou L."/>
            <person name="Zhou L."/>
            <person name="Ni X."/>
            <person name="Tian J."/>
            <person name="Zhou Y."/>
            <person name="Sheng Y."/>
            <person name="Liu T."/>
            <person name="Pan Y."/>
            <person name="Xia L."/>
            <person name="Li J."/>
            <person name="Zhao F."/>
            <person name="Cao W."/>
        </authorList>
    </citation>
    <scope>NUCLEOTIDE SEQUENCE</scope>
    <source>
        <strain evidence="13">Rsan-2018</strain>
        <tissue evidence="13">Larvae</tissue>
    </source>
</reference>
<keyword evidence="7 10" id="KW-1015">Disulfide bond</keyword>
<dbReference type="Proteomes" id="UP000821837">
    <property type="component" value="Unassembled WGS sequence"/>
</dbReference>
<evidence type="ECO:0000256" key="2">
    <source>
        <dbReference type="ARBA" id="ARBA00004308"/>
    </source>
</evidence>
<evidence type="ECO:0000256" key="4">
    <source>
        <dbReference type="ARBA" id="ARBA00022737"/>
    </source>
</evidence>
<feature type="disulfide bond" evidence="10">
    <location>
        <begin position="263"/>
        <end position="278"/>
    </location>
</feature>
<dbReference type="VEuPathDB" id="VectorBase:RSAN_052678"/>
<dbReference type="EMBL" id="JABSTV010001248">
    <property type="protein sequence ID" value="KAH7969379.1"/>
    <property type="molecule type" value="Genomic_DNA"/>
</dbReference>
<dbReference type="SMART" id="SM00192">
    <property type="entry name" value="LDLa"/>
    <property type="match status" value="3"/>
</dbReference>
<dbReference type="SUPFAM" id="SSF57424">
    <property type="entry name" value="LDL receptor-like module"/>
    <property type="match status" value="3"/>
</dbReference>
<sequence length="280" mass="30307">MVTNRRHPEVVSESFRPSLESSDPESSEASTNEERKTPSASFIGGLLVCVVLLIILVLAYRHVTKKPSEAGVLPHDPLQKNLEQKPETGCLVGWLPCGDGMTCVQKENVCDGEPQCPDASDERDCIRLGCQKDMYACSVDGVTRCLKRSLVCDGVADCDDHEDEMHCNQTVLNARPGFFDDSPLDLDDKNDVPAIRDVGGRGDSTLPPLRNGTEALPLPGVGYPGNSTKETRPPPPVPVDGKCRPTEFSCLATKTCVPSQWRCDGTADCEDGSDEVNCSE</sequence>
<protein>
    <submittedName>
        <fullName evidence="13">Uncharacterized protein</fullName>
    </submittedName>
</protein>
<feature type="disulfide bond" evidence="10">
    <location>
        <begin position="152"/>
        <end position="167"/>
    </location>
</feature>
<evidence type="ECO:0000256" key="7">
    <source>
        <dbReference type="ARBA" id="ARBA00023157"/>
    </source>
</evidence>
<evidence type="ECO:0000313" key="13">
    <source>
        <dbReference type="EMBL" id="KAH7969379.1"/>
    </source>
</evidence>
<keyword evidence="14" id="KW-1185">Reference proteome</keyword>
<evidence type="ECO:0000256" key="1">
    <source>
        <dbReference type="ARBA" id="ARBA00004167"/>
    </source>
</evidence>
<dbReference type="GO" id="GO:0012505">
    <property type="term" value="C:endomembrane system"/>
    <property type="evidence" value="ECO:0007669"/>
    <property type="project" value="UniProtKB-SubCell"/>
</dbReference>
<dbReference type="PROSITE" id="PS50068">
    <property type="entry name" value="LDLRA_2"/>
    <property type="match status" value="3"/>
</dbReference>
<dbReference type="PROSITE" id="PS01209">
    <property type="entry name" value="LDLRA_1"/>
    <property type="match status" value="1"/>
</dbReference>
<dbReference type="CDD" id="cd00112">
    <property type="entry name" value="LDLa"/>
    <property type="match status" value="3"/>
</dbReference>
<evidence type="ECO:0000256" key="11">
    <source>
        <dbReference type="SAM" id="MobiDB-lite"/>
    </source>
</evidence>
<name>A0A9D4Q7T1_RHISA</name>
<evidence type="ECO:0000256" key="8">
    <source>
        <dbReference type="ARBA" id="ARBA00023170"/>
    </source>
</evidence>
<dbReference type="FunFam" id="4.10.400.10:FF:000045">
    <property type="entry name" value="Low-density lipoprotein receptor-related protein 2"/>
    <property type="match status" value="1"/>
</dbReference>
<feature type="transmembrane region" description="Helical" evidence="12">
    <location>
        <begin position="40"/>
        <end position="60"/>
    </location>
</feature>
<dbReference type="PANTHER" id="PTHR22722">
    <property type="entry name" value="LOW-DENSITY LIPOPROTEIN RECEPTOR-RELATED PROTEIN 2-RELATED"/>
    <property type="match status" value="1"/>
</dbReference>
<comment type="caution">
    <text evidence="13">The sequence shown here is derived from an EMBL/GenBank/DDBJ whole genome shotgun (WGS) entry which is preliminary data.</text>
</comment>
<keyword evidence="8" id="KW-0675">Receptor</keyword>
<evidence type="ECO:0000256" key="9">
    <source>
        <dbReference type="ARBA" id="ARBA00023180"/>
    </source>
</evidence>
<evidence type="ECO:0000256" key="10">
    <source>
        <dbReference type="PROSITE-ProRule" id="PRU00124"/>
    </source>
</evidence>
<dbReference type="GO" id="GO:0005886">
    <property type="term" value="C:plasma membrane"/>
    <property type="evidence" value="ECO:0007669"/>
    <property type="project" value="TreeGrafter"/>
</dbReference>
<reference evidence="13" key="1">
    <citation type="journal article" date="2020" name="Cell">
        <title>Large-Scale Comparative Analyses of Tick Genomes Elucidate Their Genetic Diversity and Vector Capacities.</title>
        <authorList>
            <consortium name="Tick Genome and Microbiome Consortium (TIGMIC)"/>
            <person name="Jia N."/>
            <person name="Wang J."/>
            <person name="Shi W."/>
            <person name="Du L."/>
            <person name="Sun Y."/>
            <person name="Zhan W."/>
            <person name="Jiang J.F."/>
            <person name="Wang Q."/>
            <person name="Zhang B."/>
            <person name="Ji P."/>
            <person name="Bell-Sakyi L."/>
            <person name="Cui X.M."/>
            <person name="Yuan T.T."/>
            <person name="Jiang B.G."/>
            <person name="Yang W.F."/>
            <person name="Lam T.T."/>
            <person name="Chang Q.C."/>
            <person name="Ding S.J."/>
            <person name="Wang X.J."/>
            <person name="Zhu J.G."/>
            <person name="Ruan X.D."/>
            <person name="Zhao L."/>
            <person name="Wei J.T."/>
            <person name="Ye R.Z."/>
            <person name="Que T.C."/>
            <person name="Du C.H."/>
            <person name="Zhou Y.H."/>
            <person name="Cheng J.X."/>
            <person name="Dai P.F."/>
            <person name="Guo W.B."/>
            <person name="Han X.H."/>
            <person name="Huang E.J."/>
            <person name="Li L.F."/>
            <person name="Wei W."/>
            <person name="Gao Y.C."/>
            <person name="Liu J.Z."/>
            <person name="Shao H.Z."/>
            <person name="Wang X."/>
            <person name="Wang C.C."/>
            <person name="Yang T.C."/>
            <person name="Huo Q.B."/>
            <person name="Li W."/>
            <person name="Chen H.Y."/>
            <person name="Chen S.E."/>
            <person name="Zhou L.G."/>
            <person name="Ni X.B."/>
            <person name="Tian J.H."/>
            <person name="Sheng Y."/>
            <person name="Liu T."/>
            <person name="Pan Y.S."/>
            <person name="Xia L.Y."/>
            <person name="Li J."/>
            <person name="Zhao F."/>
            <person name="Cao W.C."/>
        </authorList>
    </citation>
    <scope>NUCLEOTIDE SEQUENCE</scope>
    <source>
        <strain evidence="13">Rsan-2018</strain>
    </source>
</reference>
<feature type="region of interest" description="Disordered" evidence="11">
    <location>
        <begin position="198"/>
        <end position="240"/>
    </location>
</feature>
<dbReference type="PANTHER" id="PTHR22722:SF5">
    <property type="entry name" value="LOW-DENSITY LIPOPROTEIN RECEPTOR-RELATED PROTEIN 1B"/>
    <property type="match status" value="1"/>
</dbReference>
<keyword evidence="3 12" id="KW-0812">Transmembrane</keyword>
<dbReference type="GO" id="GO:0043235">
    <property type="term" value="C:receptor complex"/>
    <property type="evidence" value="ECO:0007669"/>
    <property type="project" value="TreeGrafter"/>
</dbReference>
<dbReference type="Gene3D" id="4.10.400.10">
    <property type="entry name" value="Low-density Lipoprotein Receptor"/>
    <property type="match status" value="3"/>
</dbReference>
<dbReference type="GO" id="GO:0005041">
    <property type="term" value="F:low-density lipoprotein particle receptor activity"/>
    <property type="evidence" value="ECO:0007669"/>
    <property type="project" value="TreeGrafter"/>
</dbReference>
<dbReference type="AlphaFoldDB" id="A0A9D4Q7T1"/>
<evidence type="ECO:0000256" key="6">
    <source>
        <dbReference type="ARBA" id="ARBA00023136"/>
    </source>
</evidence>